<evidence type="ECO:0000313" key="2">
    <source>
        <dbReference type="EMBL" id="KZS00789.1"/>
    </source>
</evidence>
<reference evidence="2 3" key="1">
    <citation type="submission" date="2016-03" db="EMBL/GenBank/DDBJ databases">
        <title>EvidentialGene: Evidence-directed Construction of Genes on Genomes.</title>
        <authorList>
            <person name="Gilbert D.G."/>
            <person name="Choi J.-H."/>
            <person name="Mockaitis K."/>
            <person name="Colbourne J."/>
            <person name="Pfrender M."/>
        </authorList>
    </citation>
    <scope>NUCLEOTIDE SEQUENCE [LARGE SCALE GENOMIC DNA]</scope>
    <source>
        <strain evidence="2 3">Xinb3</strain>
        <tissue evidence="2">Complete organism</tissue>
    </source>
</reference>
<keyword evidence="3" id="KW-1185">Reference proteome</keyword>
<sequence>LSCIKKYVPVFVLNFGRVLRNGIFRIVNRFELVTFVPFKHLYPTEHTWLFLFFLFIYFKLAQLNVIRVIESLDKS</sequence>
<dbReference type="AlphaFoldDB" id="A0A164I1Y4"/>
<proteinExistence type="predicted"/>
<evidence type="ECO:0000256" key="1">
    <source>
        <dbReference type="SAM" id="Phobius"/>
    </source>
</evidence>
<feature type="transmembrane region" description="Helical" evidence="1">
    <location>
        <begin position="48"/>
        <end position="69"/>
    </location>
</feature>
<accession>A0A164I1Y4</accession>
<gene>
    <name evidence="2" type="ORF">APZ42_002768</name>
</gene>
<name>A0A164I1Y4_9CRUS</name>
<protein>
    <submittedName>
        <fullName evidence="2">Uncharacterized protein</fullName>
    </submittedName>
</protein>
<keyword evidence="1" id="KW-0472">Membrane</keyword>
<evidence type="ECO:0000313" key="3">
    <source>
        <dbReference type="Proteomes" id="UP000076858"/>
    </source>
</evidence>
<organism evidence="2 3">
    <name type="scientific">Daphnia magna</name>
    <dbReference type="NCBI Taxonomy" id="35525"/>
    <lineage>
        <taxon>Eukaryota</taxon>
        <taxon>Metazoa</taxon>
        <taxon>Ecdysozoa</taxon>
        <taxon>Arthropoda</taxon>
        <taxon>Crustacea</taxon>
        <taxon>Branchiopoda</taxon>
        <taxon>Diplostraca</taxon>
        <taxon>Cladocera</taxon>
        <taxon>Anomopoda</taxon>
        <taxon>Daphniidae</taxon>
        <taxon>Daphnia</taxon>
    </lineage>
</organism>
<keyword evidence="1" id="KW-1133">Transmembrane helix</keyword>
<dbReference type="Proteomes" id="UP000076858">
    <property type="component" value="Unassembled WGS sequence"/>
</dbReference>
<keyword evidence="1" id="KW-0812">Transmembrane</keyword>
<comment type="caution">
    <text evidence="2">The sequence shown here is derived from an EMBL/GenBank/DDBJ whole genome shotgun (WGS) entry which is preliminary data.</text>
</comment>
<feature type="non-terminal residue" evidence="2">
    <location>
        <position position="1"/>
    </location>
</feature>
<dbReference type="EMBL" id="LRGB01008521">
    <property type="protein sequence ID" value="KZS00789.1"/>
    <property type="molecule type" value="Genomic_DNA"/>
</dbReference>